<dbReference type="STRING" id="1141098.A0A1Y2DJU3"/>
<dbReference type="PANTHER" id="PTHR22504">
    <property type="entry name" value="REPRESSOR OF RNA POLYMERASE III TRANSCRIPTION MAF1"/>
    <property type="match status" value="1"/>
</dbReference>
<dbReference type="InterPro" id="IPR038564">
    <property type="entry name" value="Maf1_sf"/>
</dbReference>
<organism evidence="3 4">
    <name type="scientific">Pseudomassariella vexata</name>
    <dbReference type="NCBI Taxonomy" id="1141098"/>
    <lineage>
        <taxon>Eukaryota</taxon>
        <taxon>Fungi</taxon>
        <taxon>Dikarya</taxon>
        <taxon>Ascomycota</taxon>
        <taxon>Pezizomycotina</taxon>
        <taxon>Sordariomycetes</taxon>
        <taxon>Xylariomycetidae</taxon>
        <taxon>Amphisphaeriales</taxon>
        <taxon>Pseudomassariaceae</taxon>
        <taxon>Pseudomassariella</taxon>
    </lineage>
</organism>
<sequence length="366" mass="40581">MKFLPLRDFDIVTSALNFTTPDCRVTGGCDLYATKAAGSDKKLYKNIDRSLESQHAALLKFGASLSPPQREKMEASLNLSRSSPFGSLSDTSSRRTFAYLIATLNASHPDYDFSHVLRPNDFRKEWNLPRVMASIDSTLNNVRPHAATHLSPNITSAYNPAHSATVAAPNGGHAISSPAWGPQMWSMMDKEMKLKDCTCFSYQPADDPFDGEESAIWRMHYFFFNKALKRVAYLYVRGVPAIVHSPALGPHGMRRGSSSVAKRQATATLSSGANKRAKFWLGDRYADTIITVEDDDDDYDDNEANAIMWDPDEDVDIDPLNAPSSPEASDDEYFQEDSEDESDEASIARSPVRGVSEDIASRMDIE</sequence>
<keyword evidence="1" id="KW-0805">Transcription regulation</keyword>
<dbReference type="RefSeq" id="XP_040712091.1">
    <property type="nucleotide sequence ID" value="XM_040865497.1"/>
</dbReference>
<dbReference type="Proteomes" id="UP000193689">
    <property type="component" value="Unassembled WGS sequence"/>
</dbReference>
<accession>A0A1Y2DJU3</accession>
<dbReference type="FunCoup" id="A0A1Y2DJU3">
    <property type="interactions" value="84"/>
</dbReference>
<keyword evidence="4" id="KW-1185">Reference proteome</keyword>
<feature type="region of interest" description="Disordered" evidence="2">
    <location>
        <begin position="309"/>
        <end position="366"/>
    </location>
</feature>
<dbReference type="EMBL" id="MCFJ01000013">
    <property type="protein sequence ID" value="ORY59517.1"/>
    <property type="molecule type" value="Genomic_DNA"/>
</dbReference>
<comment type="caution">
    <text evidence="3">The sequence shown here is derived from an EMBL/GenBank/DDBJ whole genome shotgun (WGS) entry which is preliminary data.</text>
</comment>
<evidence type="ECO:0000256" key="1">
    <source>
        <dbReference type="PIRNR" id="PIRNR037240"/>
    </source>
</evidence>
<dbReference type="InParanoid" id="A0A1Y2DJU3"/>
<feature type="compositionally biased region" description="Acidic residues" evidence="2">
    <location>
        <begin position="328"/>
        <end position="344"/>
    </location>
</feature>
<keyword evidence="1" id="KW-0539">Nucleus</keyword>
<dbReference type="OrthoDB" id="277029at2759"/>
<evidence type="ECO:0000313" key="3">
    <source>
        <dbReference type="EMBL" id="ORY59517.1"/>
    </source>
</evidence>
<dbReference type="GO" id="GO:0005634">
    <property type="term" value="C:nucleus"/>
    <property type="evidence" value="ECO:0007669"/>
    <property type="project" value="UniProtKB-SubCell"/>
</dbReference>
<dbReference type="PANTHER" id="PTHR22504:SF0">
    <property type="entry name" value="REPRESSOR OF RNA POLYMERASE III TRANSCRIPTION MAF1 HOMOLOG"/>
    <property type="match status" value="1"/>
</dbReference>
<evidence type="ECO:0000313" key="4">
    <source>
        <dbReference type="Proteomes" id="UP000193689"/>
    </source>
</evidence>
<dbReference type="PIRSF" id="PIRSF037240">
    <property type="entry name" value="RNA_polIII_Trep_MAF1"/>
    <property type="match status" value="1"/>
</dbReference>
<feature type="compositionally biased region" description="Basic and acidic residues" evidence="2">
    <location>
        <begin position="355"/>
        <end position="366"/>
    </location>
</feature>
<dbReference type="Gene3D" id="3.40.1000.50">
    <property type="entry name" value="Repressor of RNA polymerase III transcription Maf1"/>
    <property type="match status" value="1"/>
</dbReference>
<comment type="similarity">
    <text evidence="1">Belongs to the MAF1 family.</text>
</comment>
<dbReference type="GeneID" id="63781709"/>
<dbReference type="GO" id="GO:0016480">
    <property type="term" value="P:negative regulation of transcription by RNA polymerase III"/>
    <property type="evidence" value="ECO:0007669"/>
    <property type="project" value="UniProtKB-UniRule"/>
</dbReference>
<keyword evidence="1" id="KW-0678">Repressor</keyword>
<keyword evidence="1" id="KW-0804">Transcription</keyword>
<dbReference type="Pfam" id="PF09174">
    <property type="entry name" value="Maf1"/>
    <property type="match status" value="1"/>
</dbReference>
<comment type="function">
    <text evidence="1">Mediator of diverse signals that repress RNA polymerase III transcription. Inhibits the de novo assembly of TFIIIB onto DNA.</text>
</comment>
<gene>
    <name evidence="3" type="ORF">BCR38DRAFT_58745</name>
</gene>
<comment type="subcellular location">
    <subcellularLocation>
        <location evidence="1">Nucleus</location>
    </subcellularLocation>
</comment>
<proteinExistence type="inferred from homology"/>
<dbReference type="InterPro" id="IPR015257">
    <property type="entry name" value="Maf1"/>
</dbReference>
<evidence type="ECO:0000256" key="2">
    <source>
        <dbReference type="SAM" id="MobiDB-lite"/>
    </source>
</evidence>
<protein>
    <recommendedName>
        <fullName evidence="1">Repressor of RNA polymerase III transcription MAF1</fullName>
    </recommendedName>
</protein>
<dbReference type="FunFam" id="3.40.1000.50:FF:000004">
    <property type="entry name" value="Repressor of RNA polymerase III transcription MAF1"/>
    <property type="match status" value="1"/>
</dbReference>
<name>A0A1Y2DJU3_9PEZI</name>
<dbReference type="AlphaFoldDB" id="A0A1Y2DJU3"/>
<dbReference type="GO" id="GO:0000994">
    <property type="term" value="F:RNA polymerase III core binding"/>
    <property type="evidence" value="ECO:0007669"/>
    <property type="project" value="TreeGrafter"/>
</dbReference>
<reference evidence="3 4" key="1">
    <citation type="submission" date="2016-07" db="EMBL/GenBank/DDBJ databases">
        <title>Pervasive Adenine N6-methylation of Active Genes in Fungi.</title>
        <authorList>
            <consortium name="DOE Joint Genome Institute"/>
            <person name="Mondo S.J."/>
            <person name="Dannebaum R.O."/>
            <person name="Kuo R.C."/>
            <person name="Labutti K."/>
            <person name="Haridas S."/>
            <person name="Kuo A."/>
            <person name="Salamov A."/>
            <person name="Ahrendt S.R."/>
            <person name="Lipzen A."/>
            <person name="Sullivan W."/>
            <person name="Andreopoulos W.B."/>
            <person name="Clum A."/>
            <person name="Lindquist E."/>
            <person name="Daum C."/>
            <person name="Ramamoorthy G.K."/>
            <person name="Gryganskyi A."/>
            <person name="Culley D."/>
            <person name="Magnuson J.K."/>
            <person name="James T.Y."/>
            <person name="O'Malley M.A."/>
            <person name="Stajich J.E."/>
            <person name="Spatafora J.W."/>
            <person name="Visel A."/>
            <person name="Grigoriev I.V."/>
        </authorList>
    </citation>
    <scope>NUCLEOTIDE SEQUENCE [LARGE SCALE GENOMIC DNA]</scope>
    <source>
        <strain evidence="3 4">CBS 129021</strain>
    </source>
</reference>